<dbReference type="PANTHER" id="PTHR43498">
    <property type="entry name" value="FERREDOXIN:COB-COM HETERODISULFIDE REDUCTASE SUBUNIT A"/>
    <property type="match status" value="1"/>
</dbReference>
<dbReference type="SUPFAM" id="SSF51905">
    <property type="entry name" value="FAD/NAD(P)-binding domain"/>
    <property type="match status" value="1"/>
</dbReference>
<evidence type="ECO:0000256" key="2">
    <source>
        <dbReference type="ARBA" id="ARBA00022723"/>
    </source>
</evidence>
<dbReference type="Gene3D" id="3.50.50.60">
    <property type="entry name" value="FAD/NAD(P)-binding domain"/>
    <property type="match status" value="1"/>
</dbReference>
<protein>
    <recommendedName>
        <fullName evidence="7">FAD-dependent oxidoreductase</fullName>
    </recommendedName>
</protein>
<organism evidence="6">
    <name type="scientific">marine sediment metagenome</name>
    <dbReference type="NCBI Taxonomy" id="412755"/>
    <lineage>
        <taxon>unclassified sequences</taxon>
        <taxon>metagenomes</taxon>
        <taxon>ecological metagenomes</taxon>
    </lineage>
</organism>
<feature type="non-terminal residue" evidence="6">
    <location>
        <position position="419"/>
    </location>
</feature>
<keyword evidence="5" id="KW-0411">Iron-sulfur</keyword>
<comment type="caution">
    <text evidence="6">The sequence shown here is derived from an EMBL/GenBank/DDBJ whole genome shotgun (WGS) entry which is preliminary data.</text>
</comment>
<dbReference type="GO" id="GO:0016491">
    <property type="term" value="F:oxidoreductase activity"/>
    <property type="evidence" value="ECO:0007669"/>
    <property type="project" value="UniProtKB-KW"/>
</dbReference>
<dbReference type="EMBL" id="LAZR01019199">
    <property type="protein sequence ID" value="KKL93401.1"/>
    <property type="molecule type" value="Genomic_DNA"/>
</dbReference>
<dbReference type="GO" id="GO:0046872">
    <property type="term" value="F:metal ion binding"/>
    <property type="evidence" value="ECO:0007669"/>
    <property type="project" value="UniProtKB-KW"/>
</dbReference>
<evidence type="ECO:0000256" key="3">
    <source>
        <dbReference type="ARBA" id="ARBA00023002"/>
    </source>
</evidence>
<dbReference type="PANTHER" id="PTHR43498:SF1">
    <property type="entry name" value="COB--COM HETERODISULFIDE REDUCTASE IRON-SULFUR SUBUNIT A"/>
    <property type="match status" value="1"/>
</dbReference>
<evidence type="ECO:0000256" key="1">
    <source>
        <dbReference type="ARBA" id="ARBA00022485"/>
    </source>
</evidence>
<keyword evidence="4" id="KW-0408">Iron</keyword>
<sequence>MSRSVGFSREIPVRHEVDVFVAGGGPAGVAAAVAAARQGAKVFLAEGHSCLGGMGTAGLVPAFMRMGDGVNLLAAGVGSEIVDRLITAGGSAEGRKDPGIESIGSISIHPEVLKRVYDEMVTEAKVKFAFHTNLIAVEAEGGRVVTAVCAAKSGLFAITAGIYVDATGDGDLAVWAGAPFEKGDEQGRMMPGTLCSLWANVDWDAVRAGDLGAGNKRIEEAFADGVLTQEDRHLPGMWRLPGTLGGGNIGHAFGVDGTDERSLTEALVWGRKLVLEYDRYYREYLKGFEKMELTATGSLLGLRETRRIMGDYVLNLEDFKSRAVFDDEIGRYSYPVDIHVSGPNRAAYDKFMEAAKHASRHRWSTGTKHSIRAGWALCDTEAIDDMQGWGNDQYTEVETSQIVQNGFGKRYEDGGLIID</sequence>
<dbReference type="InterPro" id="IPR039650">
    <property type="entry name" value="HdrA-like"/>
</dbReference>
<dbReference type="InterPro" id="IPR036188">
    <property type="entry name" value="FAD/NAD-bd_sf"/>
</dbReference>
<proteinExistence type="predicted"/>
<dbReference type="AlphaFoldDB" id="A0A0F9GS08"/>
<evidence type="ECO:0000256" key="5">
    <source>
        <dbReference type="ARBA" id="ARBA00023014"/>
    </source>
</evidence>
<evidence type="ECO:0000313" key="6">
    <source>
        <dbReference type="EMBL" id="KKL93401.1"/>
    </source>
</evidence>
<accession>A0A0F9GS08</accession>
<evidence type="ECO:0000256" key="4">
    <source>
        <dbReference type="ARBA" id="ARBA00023004"/>
    </source>
</evidence>
<keyword evidence="1" id="KW-0004">4Fe-4S</keyword>
<gene>
    <name evidence="6" type="ORF">LCGC14_1875050</name>
</gene>
<name>A0A0F9GS08_9ZZZZ</name>
<keyword evidence="3" id="KW-0560">Oxidoreductase</keyword>
<dbReference type="GO" id="GO:0051539">
    <property type="term" value="F:4 iron, 4 sulfur cluster binding"/>
    <property type="evidence" value="ECO:0007669"/>
    <property type="project" value="UniProtKB-KW"/>
</dbReference>
<dbReference type="Pfam" id="PF12831">
    <property type="entry name" value="FAD_oxidored"/>
    <property type="match status" value="1"/>
</dbReference>
<keyword evidence="2" id="KW-0479">Metal-binding</keyword>
<reference evidence="6" key="1">
    <citation type="journal article" date="2015" name="Nature">
        <title>Complex archaea that bridge the gap between prokaryotes and eukaryotes.</title>
        <authorList>
            <person name="Spang A."/>
            <person name="Saw J.H."/>
            <person name="Jorgensen S.L."/>
            <person name="Zaremba-Niedzwiedzka K."/>
            <person name="Martijn J."/>
            <person name="Lind A.E."/>
            <person name="van Eijk R."/>
            <person name="Schleper C."/>
            <person name="Guy L."/>
            <person name="Ettema T.J."/>
        </authorList>
    </citation>
    <scope>NUCLEOTIDE SEQUENCE</scope>
</reference>
<evidence type="ECO:0008006" key="7">
    <source>
        <dbReference type="Google" id="ProtNLM"/>
    </source>
</evidence>